<accession>A0A3T1CY10</accession>
<dbReference type="EMBL" id="AP019400">
    <property type="protein sequence ID" value="BBI30726.1"/>
    <property type="molecule type" value="Genomic_DNA"/>
</dbReference>
<dbReference type="RefSeq" id="WP_130604661.1">
    <property type="nucleotide sequence ID" value="NZ_AP019400.1"/>
</dbReference>
<protein>
    <submittedName>
        <fullName evidence="1">Uncharacterized protein</fullName>
    </submittedName>
</protein>
<keyword evidence="2" id="KW-1185">Reference proteome</keyword>
<dbReference type="Proteomes" id="UP000289856">
    <property type="component" value="Chromosome"/>
</dbReference>
<proteinExistence type="predicted"/>
<name>A0A3T1CY10_9BACL</name>
<organism evidence="1 2">
    <name type="scientific">Cohnella abietis</name>
    <dbReference type="NCBI Taxonomy" id="2507935"/>
    <lineage>
        <taxon>Bacteria</taxon>
        <taxon>Bacillati</taxon>
        <taxon>Bacillota</taxon>
        <taxon>Bacilli</taxon>
        <taxon>Bacillales</taxon>
        <taxon>Paenibacillaceae</taxon>
        <taxon>Cohnella</taxon>
    </lineage>
</organism>
<gene>
    <name evidence="1" type="ORF">KCTCHS21_01250</name>
</gene>
<dbReference type="KEGG" id="cohn:KCTCHS21_01250"/>
<reference evidence="1 2" key="1">
    <citation type="submission" date="2019-01" db="EMBL/GenBank/DDBJ databases">
        <title>Complete genome sequence of Cohnella hallensis HS21 isolated from Korean fir (Abies koreana) rhizospheric soil.</title>
        <authorList>
            <person name="Jiang L."/>
            <person name="Kang S.W."/>
            <person name="Kim S."/>
            <person name="Jung J."/>
            <person name="Kim C.Y."/>
            <person name="Kim D.H."/>
            <person name="Kim S.W."/>
            <person name="Lee J."/>
        </authorList>
    </citation>
    <scope>NUCLEOTIDE SEQUENCE [LARGE SCALE GENOMIC DNA]</scope>
    <source>
        <strain evidence="1 2">HS21</strain>
    </source>
</reference>
<evidence type="ECO:0000313" key="1">
    <source>
        <dbReference type="EMBL" id="BBI30726.1"/>
    </source>
</evidence>
<dbReference type="AlphaFoldDB" id="A0A3T1CY10"/>
<evidence type="ECO:0000313" key="2">
    <source>
        <dbReference type="Proteomes" id="UP000289856"/>
    </source>
</evidence>
<sequence length="67" mass="7711">MTVNPLDVAKQFKEQTGLDVPTIIQRFENITKKLIKNDIKQLVGPGIYLIWGERLLRDKGKELLYIG</sequence>